<keyword evidence="2" id="KW-1185">Reference proteome</keyword>
<dbReference type="EMBL" id="CP028811">
    <property type="protein sequence ID" value="AWA29485.1"/>
    <property type="molecule type" value="Genomic_DNA"/>
</dbReference>
<accession>A0A2S0RCZ7</accession>
<dbReference type="Proteomes" id="UP000244193">
    <property type="component" value="Chromosome"/>
</dbReference>
<dbReference type="AlphaFoldDB" id="A0A2S0RCZ7"/>
<sequence length="155" mass="17377">MGKIVIGVVLSAICYAAIHIILLNVGGSSIPDFKYYSLEGKVVGKEILTQKKKTVFLYALPDCDICASELNKVNLLRAQSDFNLVVIFPFDQSVHYSQNEPPIQSLRADDAVLIDRDDRFQSDFGLGIVAEFPTLLLYDETDQFVSKYRQVPDKI</sequence>
<reference evidence="1 2" key="1">
    <citation type="submission" date="2018-04" db="EMBL/GenBank/DDBJ databases">
        <title>Genome sequencing of Flavobacterium sp. HYN0048.</title>
        <authorList>
            <person name="Yi H."/>
            <person name="Baek C."/>
        </authorList>
    </citation>
    <scope>NUCLEOTIDE SEQUENCE [LARGE SCALE GENOMIC DNA]</scope>
    <source>
        <strain evidence="1 2">HYN0048</strain>
    </source>
</reference>
<organism evidence="1 2">
    <name type="scientific">Flavobacterium magnum</name>
    <dbReference type="NCBI Taxonomy" id="2162713"/>
    <lineage>
        <taxon>Bacteria</taxon>
        <taxon>Pseudomonadati</taxon>
        <taxon>Bacteroidota</taxon>
        <taxon>Flavobacteriia</taxon>
        <taxon>Flavobacteriales</taxon>
        <taxon>Flavobacteriaceae</taxon>
        <taxon>Flavobacterium</taxon>
    </lineage>
</organism>
<evidence type="ECO:0000313" key="1">
    <source>
        <dbReference type="EMBL" id="AWA29485.1"/>
    </source>
</evidence>
<evidence type="ECO:0000313" key="2">
    <source>
        <dbReference type="Proteomes" id="UP000244193"/>
    </source>
</evidence>
<protein>
    <recommendedName>
        <fullName evidence="3">Alkyl hydroperoxide reductase subunit C/ Thiol specific antioxidant domain-containing protein</fullName>
    </recommendedName>
</protein>
<gene>
    <name evidence="1" type="ORF">HYN48_04935</name>
</gene>
<dbReference type="InterPro" id="IPR036249">
    <property type="entry name" value="Thioredoxin-like_sf"/>
</dbReference>
<dbReference type="SUPFAM" id="SSF52833">
    <property type="entry name" value="Thioredoxin-like"/>
    <property type="match status" value="1"/>
</dbReference>
<dbReference type="Gene3D" id="3.40.30.10">
    <property type="entry name" value="Glutaredoxin"/>
    <property type="match status" value="1"/>
</dbReference>
<evidence type="ECO:0008006" key="3">
    <source>
        <dbReference type="Google" id="ProtNLM"/>
    </source>
</evidence>
<dbReference type="KEGG" id="fmg:HYN48_04935"/>
<dbReference type="RefSeq" id="WP_108370069.1">
    <property type="nucleotide sequence ID" value="NZ_CP028811.1"/>
</dbReference>
<name>A0A2S0RCZ7_9FLAO</name>
<proteinExistence type="predicted"/>
<dbReference type="OrthoDB" id="662072at2"/>